<comment type="caution">
    <text evidence="4">The sequence shown here is derived from an EMBL/GenBank/DDBJ whole genome shotgun (WGS) entry which is preliminary data.</text>
</comment>
<evidence type="ECO:0000313" key="4">
    <source>
        <dbReference type="EMBL" id="TWE21827.1"/>
    </source>
</evidence>
<dbReference type="Pfam" id="PF01597">
    <property type="entry name" value="GCV_H"/>
    <property type="match status" value="1"/>
</dbReference>
<dbReference type="SUPFAM" id="SSF51230">
    <property type="entry name" value="Single hybrid motif"/>
    <property type="match status" value="1"/>
</dbReference>
<dbReference type="GO" id="GO:0005960">
    <property type="term" value="C:glycine cleavage complex"/>
    <property type="evidence" value="ECO:0007669"/>
    <property type="project" value="InterPro"/>
</dbReference>
<protein>
    <recommendedName>
        <fullName evidence="2">Glycine cleavage system H protein</fullName>
    </recommendedName>
</protein>
<dbReference type="InterPro" id="IPR011053">
    <property type="entry name" value="Single_hybrid_motif"/>
</dbReference>
<dbReference type="InterPro" id="IPR002930">
    <property type="entry name" value="GCV_H"/>
</dbReference>
<evidence type="ECO:0000259" key="3">
    <source>
        <dbReference type="PROSITE" id="PS50968"/>
    </source>
</evidence>
<dbReference type="EMBL" id="VIVR01000001">
    <property type="protein sequence ID" value="TWE21827.1"/>
    <property type="molecule type" value="Genomic_DNA"/>
</dbReference>
<dbReference type="PROSITE" id="PS50968">
    <property type="entry name" value="BIOTINYL_LIPOYL"/>
    <property type="match status" value="1"/>
</dbReference>
<comment type="similarity">
    <text evidence="2">Belongs to the GcvH family.</text>
</comment>
<name>A0A561F1T3_9ACTN</name>
<comment type="function">
    <text evidence="2">The glycine cleavage system catalyzes the degradation of glycine. The H protein shuttles the methylamine group of glycine from the P protein to the T protein.</text>
</comment>
<dbReference type="HAMAP" id="MF_00272">
    <property type="entry name" value="GcvH"/>
    <property type="match status" value="1"/>
</dbReference>
<dbReference type="PANTHER" id="PTHR11715:SF3">
    <property type="entry name" value="GLYCINE CLEAVAGE SYSTEM H PROTEIN-RELATED"/>
    <property type="match status" value="1"/>
</dbReference>
<evidence type="ECO:0000256" key="2">
    <source>
        <dbReference type="HAMAP-Rule" id="MF_00272"/>
    </source>
</evidence>
<dbReference type="Proteomes" id="UP000318416">
    <property type="component" value="Unassembled WGS sequence"/>
</dbReference>
<comment type="caution">
    <text evidence="2">Lacks conserved residue(s) required for the propagation of feature annotation.</text>
</comment>
<dbReference type="Gene3D" id="2.40.50.100">
    <property type="match status" value="1"/>
</dbReference>
<dbReference type="InterPro" id="IPR000089">
    <property type="entry name" value="Biotin_lipoyl"/>
</dbReference>
<reference evidence="4 5" key="1">
    <citation type="submission" date="2019-06" db="EMBL/GenBank/DDBJ databases">
        <title>Sequencing the genomes of 1000 actinobacteria strains.</title>
        <authorList>
            <person name="Klenk H.-P."/>
        </authorList>
    </citation>
    <scope>NUCLEOTIDE SEQUENCE [LARGE SCALE GENOMIC DNA]</scope>
    <source>
        <strain evidence="4 5">DSM 41649</strain>
    </source>
</reference>
<comment type="cofactor">
    <cofactor evidence="2">
        <name>(R)-lipoate</name>
        <dbReference type="ChEBI" id="CHEBI:83088"/>
    </cofactor>
    <text evidence="2">Binds 1 lipoyl cofactor covalently.</text>
</comment>
<keyword evidence="1 2" id="KW-0450">Lipoyl</keyword>
<keyword evidence="5" id="KW-1185">Reference proteome</keyword>
<evidence type="ECO:0000256" key="1">
    <source>
        <dbReference type="ARBA" id="ARBA00022823"/>
    </source>
</evidence>
<proteinExistence type="inferred from homology"/>
<accession>A0A561F1T3</accession>
<dbReference type="CDD" id="cd06848">
    <property type="entry name" value="GCS_H"/>
    <property type="match status" value="1"/>
</dbReference>
<feature type="domain" description="Lipoyl-binding" evidence="3">
    <location>
        <begin position="24"/>
        <end position="104"/>
    </location>
</feature>
<dbReference type="GO" id="GO:0005829">
    <property type="term" value="C:cytosol"/>
    <property type="evidence" value="ECO:0007669"/>
    <property type="project" value="TreeGrafter"/>
</dbReference>
<dbReference type="NCBIfam" id="NF002270">
    <property type="entry name" value="PRK01202.1"/>
    <property type="match status" value="1"/>
</dbReference>
<dbReference type="PANTHER" id="PTHR11715">
    <property type="entry name" value="GLYCINE CLEAVAGE SYSTEM H PROTEIN"/>
    <property type="match status" value="1"/>
</dbReference>
<comment type="subunit">
    <text evidence="2">The glycine cleavage system is composed of four proteins: P, T, L and H.</text>
</comment>
<dbReference type="InterPro" id="IPR033753">
    <property type="entry name" value="GCV_H/Fam206"/>
</dbReference>
<dbReference type="GO" id="GO:0019464">
    <property type="term" value="P:glycine decarboxylation via glycine cleavage system"/>
    <property type="evidence" value="ECO:0007669"/>
    <property type="project" value="UniProtKB-UniRule"/>
</dbReference>
<sequence>MSKIPTDLRYAMSHEWARSEADGTVTVGLSDHAQKDLGEIWFVDTRIGTVLAKGDIAGLVESVEAVLDVCAPIGGEVIAVNGVLDDRPESINTDPYGAWIFKLKPSNRAELDELLDAAGYRAAVYG</sequence>
<dbReference type="OrthoDB" id="9796712at2"/>
<organism evidence="4 5">
    <name type="scientific">Kitasatospora atroaurantiaca</name>
    <dbReference type="NCBI Taxonomy" id="285545"/>
    <lineage>
        <taxon>Bacteria</taxon>
        <taxon>Bacillati</taxon>
        <taxon>Actinomycetota</taxon>
        <taxon>Actinomycetes</taxon>
        <taxon>Kitasatosporales</taxon>
        <taxon>Streptomycetaceae</taxon>
        <taxon>Kitasatospora</taxon>
    </lineage>
</organism>
<dbReference type="AlphaFoldDB" id="A0A561F1T3"/>
<evidence type="ECO:0000313" key="5">
    <source>
        <dbReference type="Proteomes" id="UP000318416"/>
    </source>
</evidence>
<dbReference type="GO" id="GO:0009249">
    <property type="term" value="P:protein lipoylation"/>
    <property type="evidence" value="ECO:0007669"/>
    <property type="project" value="TreeGrafter"/>
</dbReference>
<gene>
    <name evidence="2" type="primary">gcvH</name>
    <name evidence="4" type="ORF">FB465_7058</name>
</gene>